<dbReference type="InterPro" id="IPR006342">
    <property type="entry name" value="FkbM_mtfrase"/>
</dbReference>
<comment type="caution">
    <text evidence="2">The sequence shown here is derived from an EMBL/GenBank/DDBJ whole genome shotgun (WGS) entry which is preliminary data.</text>
</comment>
<feature type="domain" description="Methyltransferase FkbM" evidence="1">
    <location>
        <begin position="51"/>
        <end position="218"/>
    </location>
</feature>
<name>A0A372NZZ1_9SPHI</name>
<evidence type="ECO:0000259" key="1">
    <source>
        <dbReference type="Pfam" id="PF05050"/>
    </source>
</evidence>
<keyword evidence="3" id="KW-1185">Reference proteome</keyword>
<dbReference type="InterPro" id="IPR029063">
    <property type="entry name" value="SAM-dependent_MTases_sf"/>
</dbReference>
<gene>
    <name evidence="2" type="ORF">D0C36_08765</name>
</gene>
<protein>
    <submittedName>
        <fullName evidence="2">FkbM family methyltransferase</fullName>
    </submittedName>
</protein>
<dbReference type="GO" id="GO:0008168">
    <property type="term" value="F:methyltransferase activity"/>
    <property type="evidence" value="ECO:0007669"/>
    <property type="project" value="UniProtKB-KW"/>
</dbReference>
<dbReference type="SUPFAM" id="SSF53335">
    <property type="entry name" value="S-adenosyl-L-methionine-dependent methyltransferases"/>
    <property type="match status" value="1"/>
</dbReference>
<dbReference type="GO" id="GO:0016197">
    <property type="term" value="P:endosomal transport"/>
    <property type="evidence" value="ECO:0007669"/>
    <property type="project" value="TreeGrafter"/>
</dbReference>
<dbReference type="OrthoDB" id="9801609at2"/>
<accession>A0A372NZZ1</accession>
<dbReference type="InterPro" id="IPR053202">
    <property type="entry name" value="EGF_Rcpt_Signaling_Reg"/>
</dbReference>
<dbReference type="EMBL" id="QWDC01000001">
    <property type="protein sequence ID" value="RFZ95592.1"/>
    <property type="molecule type" value="Genomic_DNA"/>
</dbReference>
<dbReference type="GO" id="GO:0006888">
    <property type="term" value="P:endoplasmic reticulum to Golgi vesicle-mediated transport"/>
    <property type="evidence" value="ECO:0007669"/>
    <property type="project" value="TreeGrafter"/>
</dbReference>
<evidence type="ECO:0000313" key="2">
    <source>
        <dbReference type="EMBL" id="RFZ95592.1"/>
    </source>
</evidence>
<keyword evidence="2" id="KW-0489">Methyltransferase</keyword>
<dbReference type="Pfam" id="PF05050">
    <property type="entry name" value="Methyltransf_21"/>
    <property type="match status" value="1"/>
</dbReference>
<reference evidence="2 3" key="1">
    <citation type="submission" date="2018-08" db="EMBL/GenBank/DDBJ databases">
        <title>Mucilaginibacter sp. MYSH2.</title>
        <authorList>
            <person name="Seo T."/>
        </authorList>
    </citation>
    <scope>NUCLEOTIDE SEQUENCE [LARGE SCALE GENOMIC DNA]</scope>
    <source>
        <strain evidence="2 3">MYSH2</strain>
    </source>
</reference>
<dbReference type="Gene3D" id="3.40.50.150">
    <property type="entry name" value="Vaccinia Virus protein VP39"/>
    <property type="match status" value="1"/>
</dbReference>
<dbReference type="GO" id="GO:0005737">
    <property type="term" value="C:cytoplasm"/>
    <property type="evidence" value="ECO:0007669"/>
    <property type="project" value="GOC"/>
</dbReference>
<dbReference type="AlphaFoldDB" id="A0A372NZZ1"/>
<dbReference type="GO" id="GO:0032259">
    <property type="term" value="P:methylation"/>
    <property type="evidence" value="ECO:0007669"/>
    <property type="project" value="UniProtKB-KW"/>
</dbReference>
<dbReference type="PANTHER" id="PTHR34009">
    <property type="entry name" value="PROTEIN STAR"/>
    <property type="match status" value="1"/>
</dbReference>
<evidence type="ECO:0000313" key="3">
    <source>
        <dbReference type="Proteomes" id="UP000264217"/>
    </source>
</evidence>
<sequence>MIYLIKKAVKKVAAWFKPNQSSNLTYSQTGEDVIVRHIFSQLGIYKPTYIDIGAHHPTYLNNTYLFYKSGASGLNIEPDPFLYTEFTKKRPRDKNLNVGASFNGLEEDLDFYIMSARALNTFSKTEAERVESFGSYTIKSVSKVRTVNLDSVFKQHFKDGKVDFLTIDVEGLDLEIVKTIDFDFLKPKVICLETINYAEDRSEKKNYDLINYVTAKNYFVYADTYINTILVDSTVWANR</sequence>
<dbReference type="PANTHER" id="PTHR34009:SF2">
    <property type="entry name" value="PROTEIN STAR"/>
    <property type="match status" value="1"/>
</dbReference>
<dbReference type="NCBIfam" id="TIGR01444">
    <property type="entry name" value="fkbM_fam"/>
    <property type="match status" value="1"/>
</dbReference>
<organism evidence="2 3">
    <name type="scientific">Mucilaginibacter conchicola</name>
    <dbReference type="NCBI Taxonomy" id="2303333"/>
    <lineage>
        <taxon>Bacteria</taxon>
        <taxon>Pseudomonadati</taxon>
        <taxon>Bacteroidota</taxon>
        <taxon>Sphingobacteriia</taxon>
        <taxon>Sphingobacteriales</taxon>
        <taxon>Sphingobacteriaceae</taxon>
        <taxon>Mucilaginibacter</taxon>
    </lineage>
</organism>
<proteinExistence type="predicted"/>
<dbReference type="GO" id="GO:0005886">
    <property type="term" value="C:plasma membrane"/>
    <property type="evidence" value="ECO:0007669"/>
    <property type="project" value="TreeGrafter"/>
</dbReference>
<keyword evidence="2" id="KW-0808">Transferase</keyword>
<dbReference type="RefSeq" id="WP_117391142.1">
    <property type="nucleotide sequence ID" value="NZ_QWDC01000001.1"/>
</dbReference>
<dbReference type="Proteomes" id="UP000264217">
    <property type="component" value="Unassembled WGS sequence"/>
</dbReference>